<evidence type="ECO:0000256" key="1">
    <source>
        <dbReference type="SAM" id="MobiDB-lite"/>
    </source>
</evidence>
<feature type="region of interest" description="Disordered" evidence="1">
    <location>
        <begin position="9"/>
        <end position="30"/>
    </location>
</feature>
<dbReference type="EMBL" id="CAIT01000004">
    <property type="protein sequence ID" value="CCH51258.1"/>
    <property type="molecule type" value="Genomic_DNA"/>
</dbReference>
<keyword evidence="3" id="KW-1185">Reference proteome</keyword>
<protein>
    <submittedName>
        <fullName evidence="2">Uncharacterized protein</fullName>
    </submittedName>
</protein>
<comment type="caution">
    <text evidence="2">The sequence shown here is derived from an EMBL/GenBank/DDBJ whole genome shotgun (WGS) entry which is preliminary data.</text>
</comment>
<accession>I2GBI4</accession>
<dbReference type="AlphaFoldDB" id="I2GBI4"/>
<evidence type="ECO:0000313" key="3">
    <source>
        <dbReference type="Proteomes" id="UP000009309"/>
    </source>
</evidence>
<proteinExistence type="predicted"/>
<reference evidence="2 3" key="1">
    <citation type="journal article" date="2012" name="J. Bacteriol.">
        <title>Genome Sequence of the Filamentous Bacterium Fibrisoma limi BUZ 3T.</title>
        <authorList>
            <person name="Filippini M."/>
            <person name="Qi W."/>
            <person name="Jaenicke S."/>
            <person name="Goesmann A."/>
            <person name="Smits T.H."/>
            <person name="Bagheri H.C."/>
        </authorList>
    </citation>
    <scope>NUCLEOTIDE SEQUENCE [LARGE SCALE GENOMIC DNA]</scope>
    <source>
        <strain evidence="3">BUZ 3T</strain>
    </source>
</reference>
<dbReference type="Proteomes" id="UP000009309">
    <property type="component" value="Unassembled WGS sequence"/>
</dbReference>
<organism evidence="2 3">
    <name type="scientific">Fibrisoma limi BUZ 3</name>
    <dbReference type="NCBI Taxonomy" id="1185876"/>
    <lineage>
        <taxon>Bacteria</taxon>
        <taxon>Pseudomonadati</taxon>
        <taxon>Bacteroidota</taxon>
        <taxon>Cytophagia</taxon>
        <taxon>Cytophagales</taxon>
        <taxon>Spirosomataceae</taxon>
        <taxon>Fibrisoma</taxon>
    </lineage>
</organism>
<sequence length="30" mass="3044">MATVIQATAAAETAVAAKPKRTTQKSGVQD</sequence>
<evidence type="ECO:0000313" key="2">
    <source>
        <dbReference type="EMBL" id="CCH51258.1"/>
    </source>
</evidence>
<name>I2GBI4_9BACT</name>
<gene>
    <name evidence="2" type="ORF">BN8_00175</name>
</gene>